<dbReference type="Pfam" id="PF00795">
    <property type="entry name" value="CN_hydrolase"/>
    <property type="match status" value="1"/>
</dbReference>
<dbReference type="PROSITE" id="PS50263">
    <property type="entry name" value="CN_HYDROLASE"/>
    <property type="match status" value="1"/>
</dbReference>
<dbReference type="Proteomes" id="UP001054892">
    <property type="component" value="Unassembled WGS sequence"/>
</dbReference>
<dbReference type="GO" id="GO:0016811">
    <property type="term" value="F:hydrolase activity, acting on carbon-nitrogen (but not peptide) bonds, in linear amides"/>
    <property type="evidence" value="ECO:0007669"/>
    <property type="project" value="TreeGrafter"/>
</dbReference>
<dbReference type="PANTHER" id="PTHR43674:SF13">
    <property type="entry name" value="CN HYDROLASE DOMAIN-CONTAINING PROTEIN"/>
    <property type="match status" value="1"/>
</dbReference>
<evidence type="ECO:0000313" key="3">
    <source>
        <dbReference type="EMBL" id="BCG23540.1"/>
    </source>
</evidence>
<protein>
    <submittedName>
        <fullName evidence="3">Carbon-nitrogen hydrolase</fullName>
    </submittedName>
</protein>
<dbReference type="EMBL" id="BQKM01000002">
    <property type="protein sequence ID" value="GJN51584.1"/>
    <property type="molecule type" value="Genomic_DNA"/>
</dbReference>
<dbReference type="AlphaFoldDB" id="A0A6J4E1K4"/>
<dbReference type="PANTHER" id="PTHR43674">
    <property type="entry name" value="NITRILASE C965.09-RELATED"/>
    <property type="match status" value="1"/>
</dbReference>
<dbReference type="EMBL" id="AP023189">
    <property type="protein sequence ID" value="BCG23540.1"/>
    <property type="molecule type" value="Genomic_DNA"/>
</dbReference>
<organism evidence="3 5">
    <name type="scientific">Pseudomonas tohonis</name>
    <dbReference type="NCBI Taxonomy" id="2725477"/>
    <lineage>
        <taxon>Bacteria</taxon>
        <taxon>Pseudomonadati</taxon>
        <taxon>Pseudomonadota</taxon>
        <taxon>Gammaproteobacteria</taxon>
        <taxon>Pseudomonadales</taxon>
        <taxon>Pseudomonadaceae</taxon>
        <taxon>Pseudomonas</taxon>
    </lineage>
</organism>
<dbReference type="KEGG" id="ptw:TUM18999_17310"/>
<dbReference type="InterPro" id="IPR050345">
    <property type="entry name" value="Aliph_Amidase/BUP"/>
</dbReference>
<keyword evidence="1 3" id="KW-0378">Hydrolase</keyword>
<name>A0A6J4E1K4_9PSED</name>
<accession>A0A6J4E1K4</accession>
<keyword evidence="6" id="KW-1185">Reference proteome</keyword>
<reference evidence="3 5" key="1">
    <citation type="submission" date="2020-05" db="EMBL/GenBank/DDBJ databases">
        <title>Characterization of novel class B3 metallo-beta-lactamase from novel Pseudomonas species.</title>
        <authorList>
            <person name="Yamada K."/>
            <person name="Aoki K."/>
            <person name="Ishii Y."/>
        </authorList>
    </citation>
    <scope>NUCLEOTIDE SEQUENCE [LARGE SCALE GENOMIC DNA]</scope>
    <source>
        <strain evidence="3 5">TUM18999</strain>
        <strain evidence="4 6">TUM20286</strain>
    </source>
</reference>
<dbReference type="Gene3D" id="3.60.110.10">
    <property type="entry name" value="Carbon-nitrogen hydrolase"/>
    <property type="match status" value="1"/>
</dbReference>
<sequence>MRKLLIVLASALFAGVLVSYAIWTDKRPVGHYLSDLRSEVALNLGQPGERGNLLGIQPELFAADYQSVERLRLKLAAYLEKARAEGLINDRTVVVLPEHIGTWLVAAGEKDQVYSAHTLDDAMLWLAAANPMKLARALVAAEGEQRLVDALFRMKATRMAGDYQALFGGLAREFGITLVAGSILLPAPRIEGGNLLAESGPLYNVSLVFDRQGRPVGQPQRKLFPSHEEQGFTAAAGIDQLQVVDTPAGRLGVLVSADSWYPAGYTALHEQGVELLAVPAFLTGNGSWSKPWRGEKGAPAPDDANLQADKLSEGEAWQRLALAGHQPGSGARAGMTVFLRGQLWDMGSDGPGLAADANGIHIAEAGRGAKLLNIWL</sequence>
<evidence type="ECO:0000313" key="4">
    <source>
        <dbReference type="EMBL" id="GJN51584.1"/>
    </source>
</evidence>
<feature type="domain" description="CN hydrolase" evidence="2">
    <location>
        <begin position="103"/>
        <end position="376"/>
    </location>
</feature>
<dbReference type="SUPFAM" id="SSF56317">
    <property type="entry name" value="Carbon-nitrogen hydrolase"/>
    <property type="match status" value="1"/>
</dbReference>
<evidence type="ECO:0000313" key="6">
    <source>
        <dbReference type="Proteomes" id="UP001054892"/>
    </source>
</evidence>
<gene>
    <name evidence="3" type="ORF">TUM18999_17310</name>
    <name evidence="4" type="ORF">TUM20286_13360</name>
</gene>
<evidence type="ECO:0000313" key="5">
    <source>
        <dbReference type="Proteomes" id="UP000509383"/>
    </source>
</evidence>
<dbReference type="Proteomes" id="UP000509383">
    <property type="component" value="Chromosome"/>
</dbReference>
<evidence type="ECO:0000259" key="2">
    <source>
        <dbReference type="PROSITE" id="PS50263"/>
    </source>
</evidence>
<evidence type="ECO:0000256" key="1">
    <source>
        <dbReference type="ARBA" id="ARBA00022801"/>
    </source>
</evidence>
<proteinExistence type="predicted"/>
<dbReference type="InterPro" id="IPR003010">
    <property type="entry name" value="C-N_Hydrolase"/>
</dbReference>
<dbReference type="InterPro" id="IPR036526">
    <property type="entry name" value="C-N_Hydrolase_sf"/>
</dbReference>
<dbReference type="RefSeq" id="WP_173173629.1">
    <property type="nucleotide sequence ID" value="NZ_AP023189.1"/>
</dbReference>